<dbReference type="Pfam" id="PF03466">
    <property type="entry name" value="LysR_substrate"/>
    <property type="match status" value="1"/>
</dbReference>
<evidence type="ECO:0000313" key="6">
    <source>
        <dbReference type="EMBL" id="MCJ1960904.1"/>
    </source>
</evidence>
<dbReference type="InterPro" id="IPR036388">
    <property type="entry name" value="WH-like_DNA-bd_sf"/>
</dbReference>
<dbReference type="PANTHER" id="PTHR30346:SF17">
    <property type="entry name" value="LYSR FAMILY TRANSCRIPTIONAL REGULATOR"/>
    <property type="match status" value="1"/>
</dbReference>
<protein>
    <submittedName>
        <fullName evidence="6">LysR family transcriptional regulator</fullName>
    </submittedName>
</protein>
<evidence type="ECO:0000256" key="1">
    <source>
        <dbReference type="ARBA" id="ARBA00009437"/>
    </source>
</evidence>
<evidence type="ECO:0000256" key="4">
    <source>
        <dbReference type="ARBA" id="ARBA00023163"/>
    </source>
</evidence>
<dbReference type="SUPFAM" id="SSF53850">
    <property type="entry name" value="Periplasmic binding protein-like II"/>
    <property type="match status" value="1"/>
</dbReference>
<organism evidence="6 7">
    <name type="scientific">Novosphingobium mangrovi</name>
    <name type="common">ex Hu et al. 2023</name>
    <dbReference type="NCBI Taxonomy" id="2930094"/>
    <lineage>
        <taxon>Bacteria</taxon>
        <taxon>Pseudomonadati</taxon>
        <taxon>Pseudomonadota</taxon>
        <taxon>Alphaproteobacteria</taxon>
        <taxon>Sphingomonadales</taxon>
        <taxon>Sphingomonadaceae</taxon>
        <taxon>Novosphingobium</taxon>
    </lineage>
</organism>
<reference evidence="6" key="1">
    <citation type="submission" date="2022-03" db="EMBL/GenBank/DDBJ databases">
        <title>Identification of a novel bacterium isolated from mangrove sediments.</title>
        <authorList>
            <person name="Pan X."/>
        </authorList>
    </citation>
    <scope>NUCLEOTIDE SEQUENCE</scope>
    <source>
        <strain evidence="6">B2637</strain>
    </source>
</reference>
<dbReference type="EMBL" id="JALHAT010000012">
    <property type="protein sequence ID" value="MCJ1960904.1"/>
    <property type="molecule type" value="Genomic_DNA"/>
</dbReference>
<gene>
    <name evidence="6" type="ORF">MTR65_09455</name>
</gene>
<keyword evidence="3" id="KW-0238">DNA-binding</keyword>
<keyword evidence="7" id="KW-1185">Reference proteome</keyword>
<evidence type="ECO:0000313" key="7">
    <source>
        <dbReference type="Proteomes" id="UP001162802"/>
    </source>
</evidence>
<dbReference type="Pfam" id="PF00126">
    <property type="entry name" value="HTH_1"/>
    <property type="match status" value="1"/>
</dbReference>
<dbReference type="SUPFAM" id="SSF46785">
    <property type="entry name" value="Winged helix' DNA-binding domain"/>
    <property type="match status" value="1"/>
</dbReference>
<comment type="caution">
    <text evidence="6">The sequence shown here is derived from an EMBL/GenBank/DDBJ whole genome shotgun (WGS) entry which is preliminary data.</text>
</comment>
<dbReference type="PRINTS" id="PR00039">
    <property type="entry name" value="HTHLYSR"/>
</dbReference>
<evidence type="ECO:0000256" key="3">
    <source>
        <dbReference type="ARBA" id="ARBA00023125"/>
    </source>
</evidence>
<dbReference type="Proteomes" id="UP001162802">
    <property type="component" value="Unassembled WGS sequence"/>
</dbReference>
<accession>A0ABT0ACK6</accession>
<name>A0ABT0ACK6_9SPHN</name>
<comment type="similarity">
    <text evidence="1">Belongs to the LysR transcriptional regulatory family.</text>
</comment>
<dbReference type="InterPro" id="IPR000847">
    <property type="entry name" value="LysR_HTH_N"/>
</dbReference>
<sequence>MDLRLLRYFVAVADEGNFNRAAERLHIAQPPLSRAIQQLEAHVGATLLDRSSRPLQLTKVGRLLHSQALQVLARIEDVEAMVRAAATSERRRLVIGFVASTIYARLPELIREFRKVAENVELVMVESTTLDQLAALKDGRIDVGFGRIRFDDPAVQRVILRHEKLVAAFSPDHPMASGSGPVSLSELAQEPQIIYPRQPRPSYADQVLSLWRDYGIEPRIAHEARELQIAIGLVAAEEGIAIVPESVRRARSHDVVYRELAETATSPIIMSHRPGDHSPELALMIATIARKYRDWGYDVPTALDAHEAAIAAG</sequence>
<proteinExistence type="inferred from homology"/>
<dbReference type="PROSITE" id="PS50931">
    <property type="entry name" value="HTH_LYSR"/>
    <property type="match status" value="1"/>
</dbReference>
<keyword evidence="4" id="KW-0804">Transcription</keyword>
<dbReference type="CDD" id="cd08445">
    <property type="entry name" value="PBP2_BenM_CatM_CatR"/>
    <property type="match status" value="1"/>
</dbReference>
<dbReference type="Gene3D" id="1.10.10.10">
    <property type="entry name" value="Winged helix-like DNA-binding domain superfamily/Winged helix DNA-binding domain"/>
    <property type="match status" value="1"/>
</dbReference>
<dbReference type="RefSeq" id="WP_243799465.1">
    <property type="nucleotide sequence ID" value="NZ_JALHAT010000012.1"/>
</dbReference>
<dbReference type="Gene3D" id="3.40.190.10">
    <property type="entry name" value="Periplasmic binding protein-like II"/>
    <property type="match status" value="2"/>
</dbReference>
<feature type="domain" description="HTH lysR-type" evidence="5">
    <location>
        <begin position="1"/>
        <end position="58"/>
    </location>
</feature>
<evidence type="ECO:0000256" key="2">
    <source>
        <dbReference type="ARBA" id="ARBA00023015"/>
    </source>
</evidence>
<dbReference type="InterPro" id="IPR036390">
    <property type="entry name" value="WH_DNA-bd_sf"/>
</dbReference>
<dbReference type="InterPro" id="IPR005119">
    <property type="entry name" value="LysR_subst-bd"/>
</dbReference>
<dbReference type="PANTHER" id="PTHR30346">
    <property type="entry name" value="TRANSCRIPTIONAL DUAL REGULATOR HCAR-RELATED"/>
    <property type="match status" value="1"/>
</dbReference>
<keyword evidence="2" id="KW-0805">Transcription regulation</keyword>
<evidence type="ECO:0000259" key="5">
    <source>
        <dbReference type="PROSITE" id="PS50931"/>
    </source>
</evidence>